<evidence type="ECO:0000256" key="2">
    <source>
        <dbReference type="ARBA" id="ARBA00004229"/>
    </source>
</evidence>
<name>A0A0S2IBY4_9CHLO</name>
<evidence type="ECO:0000256" key="7">
    <source>
        <dbReference type="ARBA" id="ARBA00022640"/>
    </source>
</evidence>
<dbReference type="GO" id="GO:0006351">
    <property type="term" value="P:DNA-templated transcription"/>
    <property type="evidence" value="ECO:0007669"/>
    <property type="project" value="InterPro"/>
</dbReference>
<comment type="similarity">
    <text evidence="3 16">Belongs to the RNA polymerase beta chain family.</text>
</comment>
<dbReference type="Pfam" id="PF04561">
    <property type="entry name" value="RNA_pol_Rpb2_2"/>
    <property type="match status" value="2"/>
</dbReference>
<evidence type="ECO:0000256" key="15">
    <source>
        <dbReference type="ARBA" id="ARBA00048552"/>
    </source>
</evidence>
<evidence type="ECO:0000259" key="17">
    <source>
        <dbReference type="SMART" id="SM00306"/>
    </source>
</evidence>
<dbReference type="GO" id="GO:0003899">
    <property type="term" value="F:DNA-directed RNA polymerase activity"/>
    <property type="evidence" value="ECO:0007669"/>
    <property type="project" value="UniProtKB-EC"/>
</dbReference>
<comment type="function">
    <text evidence="1">DNA-dependent RNA polymerase catalyzes the transcription of DNA into RNA using the four ribonucleoside triphosphates as substrates.</text>
</comment>
<dbReference type="GO" id="GO:0032549">
    <property type="term" value="F:ribonucleoside binding"/>
    <property type="evidence" value="ECO:0007669"/>
    <property type="project" value="InterPro"/>
</dbReference>
<comment type="catalytic activity">
    <reaction evidence="15">
        <text>RNA(n) + a ribonucleoside 5'-triphosphate = RNA(n+1) + diphosphate</text>
        <dbReference type="Rhea" id="RHEA:21248"/>
        <dbReference type="Rhea" id="RHEA-COMP:14527"/>
        <dbReference type="Rhea" id="RHEA-COMP:17342"/>
        <dbReference type="ChEBI" id="CHEBI:33019"/>
        <dbReference type="ChEBI" id="CHEBI:61557"/>
        <dbReference type="ChEBI" id="CHEBI:140395"/>
        <dbReference type="EC" id="2.7.7.6"/>
    </reaction>
</comment>
<dbReference type="PROSITE" id="PS50817">
    <property type="entry name" value="INTEIN_N_TER"/>
    <property type="match status" value="1"/>
</dbReference>
<dbReference type="SUPFAM" id="SSF64484">
    <property type="entry name" value="beta and beta-prime subunits of DNA dependent RNA-polymerase"/>
    <property type="match status" value="2"/>
</dbReference>
<organism evidence="18">
    <name type="scientific">Chlamydomonas nivalis</name>
    <dbReference type="NCBI Taxonomy" id="47906"/>
    <lineage>
        <taxon>Eukaryota</taxon>
        <taxon>Viridiplantae</taxon>
        <taxon>Chlorophyta</taxon>
        <taxon>core chlorophytes</taxon>
        <taxon>Chlorophyceae</taxon>
        <taxon>CS clade</taxon>
        <taxon>Chlamydomonadales</taxon>
        <taxon>Chlamydomonadaceae</taxon>
        <taxon>Chlamydomonas</taxon>
    </lineage>
</organism>
<dbReference type="GO" id="GO:0009507">
    <property type="term" value="C:chloroplast"/>
    <property type="evidence" value="ECO:0007669"/>
    <property type="project" value="UniProtKB-SubCell"/>
</dbReference>
<dbReference type="Gene3D" id="3.90.1110.10">
    <property type="entry name" value="RNA polymerase Rpb2, domain 2"/>
    <property type="match status" value="1"/>
</dbReference>
<dbReference type="InterPro" id="IPR027434">
    <property type="entry name" value="Homing_endonucl"/>
</dbReference>
<dbReference type="Pfam" id="PF04565">
    <property type="entry name" value="RNA_pol_Rpb2_3"/>
    <property type="match status" value="1"/>
</dbReference>
<sequence>MLRIKKFKFLFFLGTKKKKFNTKGGWRQAEGERQQGQQRYCPAFGSVVLSLDKLKNHAKVGTAGKALEAKGGMGWKSEGKKASFKKSAISAIFKTTNSSLLLSDFVDIQRKSFCELLEKGLIEEFSKRNPITNKNLEIFFYPEYYQLTPPEYNPRRAILYSKSYSAKLFVPVQLTDKKLQKSQLKWVLIGNLPLMTKRGHFILNGAPRVIVNQILRSPGIYFQGSLKQIFSEKWSEKPEITYKRFYTDLICLRGTWLRIEIDKNKDIWAQMKKIPKIPILWFLLAMGLTERIIFKSVINPMRLLANFNLEIKRKIHYEYVTNASDAWKEISNLISSKQNLVNSSFPQPAPSPPLNPVLAANKQEDVGTATHTPKVCYAGKEVSNLSLTKGKLSTKTKKKIILNTKKNDFAPFLLPFSSPPLPVKHSLNPSAPFPSFLSLLRTGSNINILAAVNLKEARIGWKNTARSEKKGIDHRKEGKQSVAPIKELQLSQTGLKSEKSSYSVGQFNKHSLGSETNIKKTSFVSFFSFSEQSKEGRNWIFKRFMNPRTYDLGKQGRLNFNRKLGLSISSNQTTLTAQDVLYATDYLLKLEKGLKKIDDIDHLKNRRVRTSGELLQIQIGIGLIRLEKIIRNNLALKINAQTIKSVGTSLRVLPKETSSFSNKVKPLIKTKSHATKNHLNNKKLNLEKNSSISAFSVKKGGVGGAITGFAPEELRITNLINTKAFNGALREFFGSCLTPDHRVLTDKGFIPIQEVTLNHKVATLKNNEELVYEYPTKVHKYDHDGLVYEVNVPGVSLKTTQNHRMFVQLKTDIRIKVRPFALIPASDLLNKKVRYKKNALWTAPDYQFILPGIPAHSPKEYSEWLKGLCNSTKTTTFHIHQGWKHALSEKIMPMDAWLIFMGFFISEVGNLNHGAEGPDTKVMYKIVLSQKKPNQCAIIEKILPELNMVYYKEPSGSRCFNYNIYDKQLWAYLRAYSSGASKKALPEWVWNLSRRQCNILLAALISDDENVCKISEAYLKGHLSVGRSPFINIKGQSPFSCYYSNSDQLINDVSRLILHAGYVAFIRKNHAMHYPTDNKLIRATTPDWSVNVLSSFFSPFVNTLRSFPPMLRTHPPKVELADVDGWERGQPVDDQLVYYKGPVYCLTVPNEVFYVERQGKAVWTGNSQLSQFMDQLNPLAEITHKRRLSSMGPGGVTRDSATLAIRGIHPTHYGRICPIETPEGKNTGLVNSLTTYARANSQGFLESPFYKVYKGQIQKTAGIYFLSAEQEENIKVAAADVSSLVGRIGFLPKSKIPAKIGYGDTISKITRNRVEYIGVSPIQMISIATSLIPFLEHDDANRALMGSNMQRQAVPLIRAERPLVGTGLESRTVSDSGHAVIAKESGYVAYVSAKKIVIYTIP</sequence>
<dbReference type="GO" id="GO:0000428">
    <property type="term" value="C:DNA-directed RNA polymerase complex"/>
    <property type="evidence" value="ECO:0007669"/>
    <property type="project" value="UniProtKB-KW"/>
</dbReference>
<dbReference type="InterPro" id="IPR015712">
    <property type="entry name" value="DNA-dir_RNA_pol_su2"/>
</dbReference>
<geneLocation type="chloroplast" evidence="18"/>
<keyword evidence="5" id="KW-0240">DNA-directed RNA polymerase</keyword>
<keyword evidence="8" id="KW-0808">Transferase</keyword>
<dbReference type="Gene3D" id="3.90.1100.10">
    <property type="match status" value="3"/>
</dbReference>
<keyword evidence="11" id="KW-0651">Protein splicing</keyword>
<evidence type="ECO:0000256" key="6">
    <source>
        <dbReference type="ARBA" id="ARBA00022528"/>
    </source>
</evidence>
<keyword evidence="6 18" id="KW-0150">Chloroplast</keyword>
<evidence type="ECO:0000256" key="3">
    <source>
        <dbReference type="ARBA" id="ARBA00006835"/>
    </source>
</evidence>
<evidence type="ECO:0000256" key="13">
    <source>
        <dbReference type="ARBA" id="ARBA00026088"/>
    </source>
</evidence>
<dbReference type="GO" id="GO:0016539">
    <property type="term" value="P:intein-mediated protein splicing"/>
    <property type="evidence" value="ECO:0007669"/>
    <property type="project" value="InterPro"/>
</dbReference>
<evidence type="ECO:0000256" key="9">
    <source>
        <dbReference type="ARBA" id="ARBA00022695"/>
    </source>
</evidence>
<dbReference type="InterPro" id="IPR037034">
    <property type="entry name" value="RNA_pol_Rpb2_2_sf"/>
</dbReference>
<dbReference type="SMART" id="SM00306">
    <property type="entry name" value="HintN"/>
    <property type="match status" value="1"/>
</dbReference>
<keyword evidence="9" id="KW-0548">Nucleotidyltransferase</keyword>
<evidence type="ECO:0000256" key="12">
    <source>
        <dbReference type="ARBA" id="ARBA00023163"/>
    </source>
</evidence>
<dbReference type="CDD" id="cd00081">
    <property type="entry name" value="Hint"/>
    <property type="match status" value="1"/>
</dbReference>
<dbReference type="SUPFAM" id="SSF51294">
    <property type="entry name" value="Hedgehog/intein (Hint) domain"/>
    <property type="match status" value="1"/>
</dbReference>
<gene>
    <name evidence="18" type="primary">rpoBa</name>
</gene>
<evidence type="ECO:0000256" key="8">
    <source>
        <dbReference type="ARBA" id="ARBA00022679"/>
    </source>
</evidence>
<dbReference type="InterPro" id="IPR007645">
    <property type="entry name" value="RNA_pol_Rpb2_3"/>
</dbReference>
<evidence type="ECO:0000313" key="18">
    <source>
        <dbReference type="EMBL" id="ALO20847.1"/>
    </source>
</evidence>
<keyword evidence="12" id="KW-0804">Transcription</keyword>
<evidence type="ECO:0000256" key="10">
    <source>
        <dbReference type="ARBA" id="ARBA00022813"/>
    </source>
</evidence>
<evidence type="ECO:0000256" key="5">
    <source>
        <dbReference type="ARBA" id="ARBA00022478"/>
    </source>
</evidence>
<evidence type="ECO:0000256" key="16">
    <source>
        <dbReference type="RuleBase" id="RU000434"/>
    </source>
</evidence>
<comment type="subunit">
    <text evidence="13">In plastids the minimal PEP RNA polymerase catalytic core is composed of four subunits: alpha, beta, beta', and beta''. When a (nuclear-encoded) sigma factor is associated with the core the holoenzyme is formed, which can initiate transcription.</text>
</comment>
<dbReference type="EC" id="2.7.7.6" evidence="4"/>
<reference evidence="18" key="1">
    <citation type="journal article" date="2015" name="BMC Evol. Biol.">
        <title>Chloroplast phylogenomic analysis of chlorophyte green algae identifies a novel lineage sister to the Sphaeropleales (Chlorophyceae).</title>
        <authorList>
            <person name="Lemieux C."/>
            <person name="Vincent A.T."/>
            <person name="Labarre A."/>
            <person name="Otis C."/>
            <person name="Turmel M."/>
        </authorList>
    </citation>
    <scope>NUCLEOTIDE SEQUENCE</scope>
</reference>
<protein>
    <recommendedName>
        <fullName evidence="4">DNA-directed RNA polymerase</fullName>
        <ecNumber evidence="4">2.7.7.6</ecNumber>
    </recommendedName>
    <alternativeName>
        <fullName evidence="14">PEP</fullName>
    </alternativeName>
</protein>
<dbReference type="Gene3D" id="2.170.16.10">
    <property type="entry name" value="Hedgehog/Intein (Hint) domain"/>
    <property type="match status" value="1"/>
</dbReference>
<feature type="domain" description="Hint" evidence="17">
    <location>
        <begin position="734"/>
        <end position="838"/>
    </location>
</feature>
<dbReference type="InterPro" id="IPR036844">
    <property type="entry name" value="Hint_dom_sf"/>
</dbReference>
<dbReference type="EMBL" id="KT624636">
    <property type="protein sequence ID" value="ALO20847.1"/>
    <property type="molecule type" value="Genomic_DNA"/>
</dbReference>
<evidence type="ECO:0000256" key="11">
    <source>
        <dbReference type="ARBA" id="ARBA00023000"/>
    </source>
</evidence>
<evidence type="ECO:0000256" key="14">
    <source>
        <dbReference type="ARBA" id="ARBA00032782"/>
    </source>
</evidence>
<dbReference type="PANTHER" id="PTHR20856">
    <property type="entry name" value="DNA-DIRECTED RNA POLYMERASE I SUBUNIT 2"/>
    <property type="match status" value="1"/>
</dbReference>
<evidence type="ECO:0000256" key="1">
    <source>
        <dbReference type="ARBA" id="ARBA00004026"/>
    </source>
</evidence>
<keyword evidence="10" id="KW-0068">Autocatalytic cleavage</keyword>
<dbReference type="InterPro" id="IPR003587">
    <property type="entry name" value="Hint_dom_N"/>
</dbReference>
<proteinExistence type="inferred from homology"/>
<dbReference type="GO" id="GO:0003677">
    <property type="term" value="F:DNA binding"/>
    <property type="evidence" value="ECO:0007669"/>
    <property type="project" value="InterPro"/>
</dbReference>
<comment type="subcellular location">
    <subcellularLocation>
        <location evidence="2">Plastid</location>
        <location evidence="2">Chloroplast</location>
    </subcellularLocation>
</comment>
<evidence type="ECO:0000256" key="4">
    <source>
        <dbReference type="ARBA" id="ARBA00012418"/>
    </source>
</evidence>
<keyword evidence="7 18" id="KW-0934">Plastid</keyword>
<dbReference type="InterPro" id="IPR007642">
    <property type="entry name" value="RNA_pol_Rpb2_2"/>
</dbReference>
<dbReference type="Gene3D" id="3.10.28.10">
    <property type="entry name" value="Homing endonucleases"/>
    <property type="match status" value="1"/>
</dbReference>
<dbReference type="InterPro" id="IPR006141">
    <property type="entry name" value="Intein_N"/>
</dbReference>
<accession>A0A0S2IBY4</accession>